<name>A0AAE0JR98_9PEZI</name>
<sequence length="224" mass="24713">MTLCDYDSSSDSDSSTVSYLSEEDFRYPHTGTPHNRSHVSKKRTWSETDDESDLPGVPDYRQVGNSYTRFCYNSDLDSEEDSRETKRRRAGNGKPVVPIAGGVRDFLVKCPTPAPRPTSSAFPVSIIRKPLRLGSSGFKLDENMEYLTLGDPSPQNGSELEPIPPVALRPAQVQPFVHTYPAPKPTTAVKVRLRKAASSPVEPKPAVLMSAWLGVTSNWSFPSL</sequence>
<comment type="caution">
    <text evidence="2">The sequence shown here is derived from an EMBL/GenBank/DDBJ whole genome shotgun (WGS) entry which is preliminary data.</text>
</comment>
<dbReference type="Proteomes" id="UP001278500">
    <property type="component" value="Unassembled WGS sequence"/>
</dbReference>
<reference evidence="2" key="2">
    <citation type="submission" date="2023-06" db="EMBL/GenBank/DDBJ databases">
        <authorList>
            <consortium name="Lawrence Berkeley National Laboratory"/>
            <person name="Haridas S."/>
            <person name="Hensen N."/>
            <person name="Bonometti L."/>
            <person name="Westerberg I."/>
            <person name="Brannstrom I.O."/>
            <person name="Guillou S."/>
            <person name="Cros-Aarteil S."/>
            <person name="Calhoun S."/>
            <person name="Kuo A."/>
            <person name="Mondo S."/>
            <person name="Pangilinan J."/>
            <person name="Riley R."/>
            <person name="Labutti K."/>
            <person name="Andreopoulos B."/>
            <person name="Lipzen A."/>
            <person name="Chen C."/>
            <person name="Yanf M."/>
            <person name="Daum C."/>
            <person name="Ng V."/>
            <person name="Clum A."/>
            <person name="Steindorff A."/>
            <person name="Ohm R."/>
            <person name="Martin F."/>
            <person name="Silar P."/>
            <person name="Natvig D."/>
            <person name="Lalanne C."/>
            <person name="Gautier V."/>
            <person name="Ament-Velasquez S.L."/>
            <person name="Kruys A."/>
            <person name="Hutchinson M.I."/>
            <person name="Powell A.J."/>
            <person name="Barry K."/>
            <person name="Miller A.N."/>
            <person name="Grigoriev I.V."/>
            <person name="Debuchy R."/>
            <person name="Gladieux P."/>
            <person name="Thoren M.H."/>
            <person name="Johannesson H."/>
        </authorList>
    </citation>
    <scope>NUCLEOTIDE SEQUENCE</scope>
    <source>
        <strain evidence="2">CBS 560.94</strain>
    </source>
</reference>
<feature type="region of interest" description="Disordered" evidence="1">
    <location>
        <begin position="1"/>
        <end position="61"/>
    </location>
</feature>
<gene>
    <name evidence="2" type="ORF">B0H65DRAFT_72752</name>
</gene>
<reference evidence="2" key="1">
    <citation type="journal article" date="2023" name="Mol. Phylogenet. Evol.">
        <title>Genome-scale phylogeny and comparative genomics of the fungal order Sordariales.</title>
        <authorList>
            <person name="Hensen N."/>
            <person name="Bonometti L."/>
            <person name="Westerberg I."/>
            <person name="Brannstrom I.O."/>
            <person name="Guillou S."/>
            <person name="Cros-Aarteil S."/>
            <person name="Calhoun S."/>
            <person name="Haridas S."/>
            <person name="Kuo A."/>
            <person name="Mondo S."/>
            <person name="Pangilinan J."/>
            <person name="Riley R."/>
            <person name="LaButti K."/>
            <person name="Andreopoulos B."/>
            <person name="Lipzen A."/>
            <person name="Chen C."/>
            <person name="Yan M."/>
            <person name="Daum C."/>
            <person name="Ng V."/>
            <person name="Clum A."/>
            <person name="Steindorff A."/>
            <person name="Ohm R.A."/>
            <person name="Martin F."/>
            <person name="Silar P."/>
            <person name="Natvig D.O."/>
            <person name="Lalanne C."/>
            <person name="Gautier V."/>
            <person name="Ament-Velasquez S.L."/>
            <person name="Kruys A."/>
            <person name="Hutchinson M.I."/>
            <person name="Powell A.J."/>
            <person name="Barry K."/>
            <person name="Miller A.N."/>
            <person name="Grigoriev I.V."/>
            <person name="Debuchy R."/>
            <person name="Gladieux P."/>
            <person name="Hiltunen Thoren M."/>
            <person name="Johannesson H."/>
        </authorList>
    </citation>
    <scope>NUCLEOTIDE SEQUENCE</scope>
    <source>
        <strain evidence="2">CBS 560.94</strain>
    </source>
</reference>
<evidence type="ECO:0000313" key="2">
    <source>
        <dbReference type="EMBL" id="KAK3356261.1"/>
    </source>
</evidence>
<organism evidence="2 3">
    <name type="scientific">Neurospora tetraspora</name>
    <dbReference type="NCBI Taxonomy" id="94610"/>
    <lineage>
        <taxon>Eukaryota</taxon>
        <taxon>Fungi</taxon>
        <taxon>Dikarya</taxon>
        <taxon>Ascomycota</taxon>
        <taxon>Pezizomycotina</taxon>
        <taxon>Sordariomycetes</taxon>
        <taxon>Sordariomycetidae</taxon>
        <taxon>Sordariales</taxon>
        <taxon>Sordariaceae</taxon>
        <taxon>Neurospora</taxon>
    </lineage>
</organism>
<proteinExistence type="predicted"/>
<accession>A0AAE0JR98</accession>
<evidence type="ECO:0000313" key="3">
    <source>
        <dbReference type="Proteomes" id="UP001278500"/>
    </source>
</evidence>
<dbReference type="RefSeq" id="XP_062687638.1">
    <property type="nucleotide sequence ID" value="XM_062831334.1"/>
</dbReference>
<feature type="region of interest" description="Disordered" evidence="1">
    <location>
        <begin position="74"/>
        <end position="96"/>
    </location>
</feature>
<protein>
    <submittedName>
        <fullName evidence="2">Uncharacterized protein</fullName>
    </submittedName>
</protein>
<keyword evidence="3" id="KW-1185">Reference proteome</keyword>
<dbReference type="AlphaFoldDB" id="A0AAE0JR98"/>
<evidence type="ECO:0000256" key="1">
    <source>
        <dbReference type="SAM" id="MobiDB-lite"/>
    </source>
</evidence>
<dbReference type="GeneID" id="87868488"/>
<dbReference type="EMBL" id="JAUEPP010000001">
    <property type="protein sequence ID" value="KAK3356261.1"/>
    <property type="molecule type" value="Genomic_DNA"/>
</dbReference>